<dbReference type="InterPro" id="IPR006183">
    <property type="entry name" value="Pgluconate_DH"/>
</dbReference>
<dbReference type="InterPro" id="IPR036291">
    <property type="entry name" value="NAD(P)-bd_dom_sf"/>
</dbReference>
<dbReference type="GO" id="GO:0050661">
    <property type="term" value="F:NADP binding"/>
    <property type="evidence" value="ECO:0007669"/>
    <property type="project" value="InterPro"/>
</dbReference>
<keyword evidence="1" id="KW-1133">Transmembrane helix</keyword>
<proteinExistence type="predicted"/>
<dbReference type="SUPFAM" id="SSF51735">
    <property type="entry name" value="NAD(P)-binding Rossmann-fold domains"/>
    <property type="match status" value="1"/>
</dbReference>
<organism evidence="3 4">
    <name type="scientific">Amniculicola lignicola CBS 123094</name>
    <dbReference type="NCBI Taxonomy" id="1392246"/>
    <lineage>
        <taxon>Eukaryota</taxon>
        <taxon>Fungi</taxon>
        <taxon>Dikarya</taxon>
        <taxon>Ascomycota</taxon>
        <taxon>Pezizomycotina</taxon>
        <taxon>Dothideomycetes</taxon>
        <taxon>Pleosporomycetidae</taxon>
        <taxon>Pleosporales</taxon>
        <taxon>Amniculicolaceae</taxon>
        <taxon>Amniculicola</taxon>
    </lineage>
</organism>
<name>A0A6A5WWU0_9PLEO</name>
<accession>A0A6A5WWU0</accession>
<dbReference type="EMBL" id="ML977579">
    <property type="protein sequence ID" value="KAF2002096.1"/>
    <property type="molecule type" value="Genomic_DNA"/>
</dbReference>
<gene>
    <name evidence="3" type="ORF">P154DRAFT_521244</name>
</gene>
<dbReference type="Pfam" id="PF03446">
    <property type="entry name" value="NAD_binding_2"/>
    <property type="match status" value="1"/>
</dbReference>
<dbReference type="Proteomes" id="UP000799779">
    <property type="component" value="Unassembled WGS sequence"/>
</dbReference>
<dbReference type="OrthoDB" id="434986at2759"/>
<dbReference type="InterPro" id="IPR006115">
    <property type="entry name" value="6PGDH_NADP-bd"/>
</dbReference>
<feature type="domain" description="6-phosphogluconate dehydrogenase NADP-binding" evidence="2">
    <location>
        <begin position="69"/>
        <end position="221"/>
    </location>
</feature>
<evidence type="ECO:0000313" key="3">
    <source>
        <dbReference type="EMBL" id="KAF2002096.1"/>
    </source>
</evidence>
<keyword evidence="1" id="KW-0472">Membrane</keyword>
<reference evidence="3" key="1">
    <citation type="journal article" date="2020" name="Stud. Mycol.">
        <title>101 Dothideomycetes genomes: a test case for predicting lifestyles and emergence of pathogens.</title>
        <authorList>
            <person name="Haridas S."/>
            <person name="Albert R."/>
            <person name="Binder M."/>
            <person name="Bloem J."/>
            <person name="Labutti K."/>
            <person name="Salamov A."/>
            <person name="Andreopoulos B."/>
            <person name="Baker S."/>
            <person name="Barry K."/>
            <person name="Bills G."/>
            <person name="Bluhm B."/>
            <person name="Cannon C."/>
            <person name="Castanera R."/>
            <person name="Culley D."/>
            <person name="Daum C."/>
            <person name="Ezra D."/>
            <person name="Gonzalez J."/>
            <person name="Henrissat B."/>
            <person name="Kuo A."/>
            <person name="Liang C."/>
            <person name="Lipzen A."/>
            <person name="Lutzoni F."/>
            <person name="Magnuson J."/>
            <person name="Mondo S."/>
            <person name="Nolan M."/>
            <person name="Ohm R."/>
            <person name="Pangilinan J."/>
            <person name="Park H.-J."/>
            <person name="Ramirez L."/>
            <person name="Alfaro M."/>
            <person name="Sun H."/>
            <person name="Tritt A."/>
            <person name="Yoshinaga Y."/>
            <person name="Zwiers L.-H."/>
            <person name="Turgeon B."/>
            <person name="Goodwin S."/>
            <person name="Spatafora J."/>
            <person name="Crous P."/>
            <person name="Grigoriev I."/>
        </authorList>
    </citation>
    <scope>NUCLEOTIDE SEQUENCE</scope>
    <source>
        <strain evidence="3">CBS 123094</strain>
    </source>
</reference>
<dbReference type="AlphaFoldDB" id="A0A6A5WWU0"/>
<dbReference type="Gene3D" id="3.40.50.720">
    <property type="entry name" value="NAD(P)-binding Rossmann-like Domain"/>
    <property type="match status" value="1"/>
</dbReference>
<dbReference type="GO" id="GO:0004616">
    <property type="term" value="F:phosphogluconate dehydrogenase (decarboxylating) activity"/>
    <property type="evidence" value="ECO:0007669"/>
    <property type="project" value="InterPro"/>
</dbReference>
<dbReference type="PANTHER" id="PTHR11811">
    <property type="entry name" value="6-PHOSPHOGLUCONATE DEHYDROGENASE"/>
    <property type="match status" value="1"/>
</dbReference>
<dbReference type="PRINTS" id="PR00076">
    <property type="entry name" value="6PGDHDRGNASE"/>
</dbReference>
<feature type="transmembrane region" description="Helical" evidence="1">
    <location>
        <begin position="20"/>
        <end position="43"/>
    </location>
</feature>
<evidence type="ECO:0000259" key="2">
    <source>
        <dbReference type="Pfam" id="PF03446"/>
    </source>
</evidence>
<evidence type="ECO:0000256" key="1">
    <source>
        <dbReference type="SAM" id="Phobius"/>
    </source>
</evidence>
<sequence length="229" mass="24914">MNALDGMVRYDENSLPSLSSLSILFLSILVWSLAIASDVGRYFRPTKKKVRIAGNVDFTSIAMLVCEGMGGDMAMRFAESGINVSLWAPTDAIVDALIKKGEDVGYHDKIHKRKAYKDLCVSVPTPRLLVLSLPHDTGSDEVLKALLPNLSNGDIILDCGSEHLANIERRQEKCKEKGVKYIGSGIIGGYQAARAGPWICATEDESALEEVILLLRRVAKCSHGKPSPS</sequence>
<keyword evidence="4" id="KW-1185">Reference proteome</keyword>
<protein>
    <submittedName>
        <fullName evidence="3">NAD(P)-binding protein</fullName>
    </submittedName>
</protein>
<evidence type="ECO:0000313" key="4">
    <source>
        <dbReference type="Proteomes" id="UP000799779"/>
    </source>
</evidence>
<keyword evidence="1" id="KW-0812">Transmembrane</keyword>